<dbReference type="CDD" id="cd18809">
    <property type="entry name" value="SF1_C_RecD"/>
    <property type="match status" value="1"/>
</dbReference>
<dbReference type="GO" id="GO:0003678">
    <property type="term" value="F:DNA helicase activity"/>
    <property type="evidence" value="ECO:0007669"/>
    <property type="project" value="UniProtKB-ARBA"/>
</dbReference>
<sequence>MVALTTSQTRALEEIIAAQASARPTHLLTGYAGSGKTTLMQAVARHFQAQNLVVVITAPTHKATAVLRSKVDKEMDCRTIQSILSLQPSAQGAKTSLVRSKRPQTIADGVVIVDECSMLSAELMNWIRELLKYCFVLFVGDPAQLPPVGEGASPSFSVPSRSHLDTVVRQAADNPILAAATAIRKNQGNAPDWGWVKAAKHGQLGLFVPKDTESWLRKAFLSEAFDADNDWCRYLCWTNERASQVNQMIRRWRYGDDTPTPFMPGERVVSRSPVSRQSEEGPRLCIVTNEEVMVLAIRESRLGYAFKTCGDLPGWSTNIPSWEITLLSSSGEEVTAHMPKDQRDVDAADRRLVREAKSQHKRWNQRFSFLNSLLKLQPIYAMTVHTSQGSTFTNAFIDLSDIGRRASENPLETQQLCYVAITRATDMVFLVNTRGISHA</sequence>
<keyword evidence="1" id="KW-0547">Nucleotide-binding</keyword>
<name>A0A511AY49_9PROT</name>
<dbReference type="SUPFAM" id="SSF52540">
    <property type="entry name" value="P-loop containing nucleoside triphosphate hydrolases"/>
    <property type="match status" value="1"/>
</dbReference>
<evidence type="ECO:0000256" key="1">
    <source>
        <dbReference type="ARBA" id="ARBA00022741"/>
    </source>
</evidence>
<dbReference type="SMART" id="SM00382">
    <property type="entry name" value="AAA"/>
    <property type="match status" value="1"/>
</dbReference>
<dbReference type="GO" id="GO:0005524">
    <property type="term" value="F:ATP binding"/>
    <property type="evidence" value="ECO:0007669"/>
    <property type="project" value="UniProtKB-KW"/>
</dbReference>
<dbReference type="Pfam" id="PF13538">
    <property type="entry name" value="UvrD_C_2"/>
    <property type="match status" value="1"/>
</dbReference>
<protein>
    <submittedName>
        <fullName evidence="4">Deoxyribonuclease</fullName>
    </submittedName>
</protein>
<keyword evidence="5" id="KW-1185">Reference proteome</keyword>
<feature type="domain" description="AAA+ ATPase" evidence="3">
    <location>
        <begin position="22"/>
        <end position="173"/>
    </location>
</feature>
<keyword evidence="2" id="KW-0067">ATP-binding</keyword>
<evidence type="ECO:0000259" key="3">
    <source>
        <dbReference type="SMART" id="SM00382"/>
    </source>
</evidence>
<dbReference type="AlphaFoldDB" id="A0A511AY49"/>
<evidence type="ECO:0000313" key="5">
    <source>
        <dbReference type="Proteomes" id="UP000321230"/>
    </source>
</evidence>
<dbReference type="InterPro" id="IPR027785">
    <property type="entry name" value="UvrD-like_helicase_C"/>
</dbReference>
<dbReference type="InterPro" id="IPR027417">
    <property type="entry name" value="P-loop_NTPase"/>
</dbReference>
<dbReference type="PANTHER" id="PTHR43788:SF6">
    <property type="entry name" value="DNA HELICASE B"/>
    <property type="match status" value="1"/>
</dbReference>
<accession>A0A511AY49</accession>
<dbReference type="InterPro" id="IPR050534">
    <property type="entry name" value="Coronavir_polyprotein_1ab"/>
</dbReference>
<dbReference type="PANTHER" id="PTHR43788">
    <property type="entry name" value="DNA2/NAM7 HELICASE FAMILY MEMBER"/>
    <property type="match status" value="1"/>
</dbReference>
<dbReference type="InterPro" id="IPR003593">
    <property type="entry name" value="AAA+_ATPase"/>
</dbReference>
<organism evidence="4 5">
    <name type="scientific">Gluconobacter wancherniae NBRC 103581</name>
    <dbReference type="NCBI Taxonomy" id="656744"/>
    <lineage>
        <taxon>Bacteria</taxon>
        <taxon>Pseudomonadati</taxon>
        <taxon>Pseudomonadota</taxon>
        <taxon>Alphaproteobacteria</taxon>
        <taxon>Acetobacterales</taxon>
        <taxon>Acetobacteraceae</taxon>
        <taxon>Gluconobacter</taxon>
    </lineage>
</organism>
<evidence type="ECO:0000313" key="4">
    <source>
        <dbReference type="EMBL" id="GEK93125.1"/>
    </source>
</evidence>
<proteinExistence type="predicted"/>
<comment type="caution">
    <text evidence="4">The sequence shown here is derived from an EMBL/GenBank/DDBJ whole genome shotgun (WGS) entry which is preliminary data.</text>
</comment>
<dbReference type="Pfam" id="PF13604">
    <property type="entry name" value="AAA_30"/>
    <property type="match status" value="1"/>
</dbReference>
<dbReference type="CDD" id="cd17933">
    <property type="entry name" value="DEXSc_RecD-like"/>
    <property type="match status" value="1"/>
</dbReference>
<dbReference type="Gene3D" id="3.40.50.300">
    <property type="entry name" value="P-loop containing nucleotide triphosphate hydrolases"/>
    <property type="match status" value="3"/>
</dbReference>
<dbReference type="Proteomes" id="UP000321230">
    <property type="component" value="Unassembled WGS sequence"/>
</dbReference>
<evidence type="ECO:0000256" key="2">
    <source>
        <dbReference type="ARBA" id="ARBA00022840"/>
    </source>
</evidence>
<dbReference type="EMBL" id="BJUZ01000001">
    <property type="protein sequence ID" value="GEK93125.1"/>
    <property type="molecule type" value="Genomic_DNA"/>
</dbReference>
<dbReference type="RefSeq" id="WP_146794406.1">
    <property type="nucleotide sequence ID" value="NZ_BARC01000004.1"/>
</dbReference>
<reference evidence="4 5" key="1">
    <citation type="submission" date="2019-07" db="EMBL/GenBank/DDBJ databases">
        <title>Whole genome shotgun sequence of Gluconobacter wancherniae NBRC 103581.</title>
        <authorList>
            <person name="Hosoyama A."/>
            <person name="Uohara A."/>
            <person name="Ohji S."/>
            <person name="Ichikawa N."/>
        </authorList>
    </citation>
    <scope>NUCLEOTIDE SEQUENCE [LARGE SCALE GENOMIC DNA]</scope>
    <source>
        <strain evidence="4 5">NBRC 103581</strain>
    </source>
</reference>
<dbReference type="OrthoDB" id="9803432at2"/>
<gene>
    <name evidence="4" type="ORF">GWA01_08950</name>
</gene>